<organism evidence="5 7">
    <name type="scientific">Mya arenaria</name>
    <name type="common">Soft-shell clam</name>
    <dbReference type="NCBI Taxonomy" id="6604"/>
    <lineage>
        <taxon>Eukaryota</taxon>
        <taxon>Metazoa</taxon>
        <taxon>Spiralia</taxon>
        <taxon>Lophotrochozoa</taxon>
        <taxon>Mollusca</taxon>
        <taxon>Bivalvia</taxon>
        <taxon>Autobranchia</taxon>
        <taxon>Heteroconchia</taxon>
        <taxon>Euheterodonta</taxon>
        <taxon>Imparidentia</taxon>
        <taxon>Neoheterodontei</taxon>
        <taxon>Myida</taxon>
        <taxon>Myoidea</taxon>
        <taxon>Myidae</taxon>
        <taxon>Mya</taxon>
    </lineage>
</organism>
<evidence type="ECO:0000256" key="3">
    <source>
        <dbReference type="SAM" id="MobiDB-lite"/>
    </source>
</evidence>
<evidence type="ECO:0000256" key="1">
    <source>
        <dbReference type="ARBA" id="ARBA00023125"/>
    </source>
</evidence>
<evidence type="ECO:0000313" key="6">
    <source>
        <dbReference type="EMBL" id="WAR24733.1"/>
    </source>
</evidence>
<dbReference type="PANTHER" id="PTHR10270">
    <property type="entry name" value="SOX TRANSCRIPTION FACTOR"/>
    <property type="match status" value="1"/>
</dbReference>
<keyword evidence="7" id="KW-1185">Reference proteome</keyword>
<accession>A0ABY7FT01</accession>
<proteinExistence type="predicted"/>
<gene>
    <name evidence="5" type="ORF">MAR_038391</name>
    <name evidence="6" type="ORF">MAR_038402</name>
</gene>
<dbReference type="Proteomes" id="UP001164746">
    <property type="component" value="Chromosome 13"/>
</dbReference>
<protein>
    <submittedName>
        <fullName evidence="5">SX17A-like protein</fullName>
    </submittedName>
</protein>
<dbReference type="EMBL" id="CP111024">
    <property type="protein sequence ID" value="WAR24722.1"/>
    <property type="molecule type" value="Genomic_DNA"/>
</dbReference>
<dbReference type="InterPro" id="IPR009071">
    <property type="entry name" value="HMG_box_dom"/>
</dbReference>
<name>A0ABY7FT01_MYAAR</name>
<dbReference type="InterPro" id="IPR050140">
    <property type="entry name" value="SRY-related_HMG-box_TF-like"/>
</dbReference>
<evidence type="ECO:0000256" key="2">
    <source>
        <dbReference type="PROSITE-ProRule" id="PRU00267"/>
    </source>
</evidence>
<dbReference type="PANTHER" id="PTHR10270:SF317">
    <property type="entry name" value="TRANSCRIPTION FACTOR SOX-15-RELATED"/>
    <property type="match status" value="1"/>
</dbReference>
<evidence type="ECO:0000259" key="4">
    <source>
        <dbReference type="PROSITE" id="PS50118"/>
    </source>
</evidence>
<keyword evidence="2" id="KW-0539">Nucleus</keyword>
<feature type="region of interest" description="Disordered" evidence="3">
    <location>
        <begin position="131"/>
        <end position="152"/>
    </location>
</feature>
<reference evidence="5" key="1">
    <citation type="submission" date="2022-11" db="EMBL/GenBank/DDBJ databases">
        <title>Centuries of genome instability and evolution in soft-shell clam transmissible cancer (bioRxiv).</title>
        <authorList>
            <person name="Hart S.F.M."/>
            <person name="Yonemitsu M.A."/>
            <person name="Giersch R.M."/>
            <person name="Beal B.F."/>
            <person name="Arriagada G."/>
            <person name="Davis B.W."/>
            <person name="Ostrander E.A."/>
            <person name="Goff S.P."/>
            <person name="Metzger M.J."/>
        </authorList>
    </citation>
    <scope>NUCLEOTIDE SEQUENCE</scope>
    <source>
        <strain evidence="5">MELC-2E11</strain>
        <tissue evidence="5">Siphon/mantle</tissue>
    </source>
</reference>
<evidence type="ECO:0000313" key="7">
    <source>
        <dbReference type="Proteomes" id="UP001164746"/>
    </source>
</evidence>
<sequence>MNTSTLFSSYSASYPQTNTSYLTTNNACQYSHWNQNMTFTPTLCDATGAGMRGIPKKEQRIRRPMNAFMVWAKKERKSMAEQNPDVHNADLSKMLGDKWKQLNADEKKIYTDEAERLRQEHMKLYPDYKYRPRRRKTSKKSESAANQNSGAAYIPAKPYQVPNAHTRRSNSFCYEDMRQPKYGNSGLEYPYSSSVPVTAVGYGGYGINVPYSPRTTSTPESNLSSSPETFAHDQYEMSEGAYYSSCCSYEAQVNAAGSISLKSIPVPICPEYQRDNGNTHARVAMEVRNTNERATKGATNGKGSDSHIMSTAILSDIDGLKPEEFDQYLPTIKLKADFNSNVVTSNHNNDGANSGQGKTYERCHVWCSQGAAVKIESTENDDMDDTKPNPTGVFAFEYDDAQPFINAITTDK</sequence>
<dbReference type="PROSITE" id="PS50118">
    <property type="entry name" value="HMG_BOX_2"/>
    <property type="match status" value="1"/>
</dbReference>
<dbReference type="EMBL" id="CP111024">
    <property type="protein sequence ID" value="WAR24733.1"/>
    <property type="molecule type" value="Genomic_DNA"/>
</dbReference>
<feature type="domain" description="HMG box" evidence="4">
    <location>
        <begin position="61"/>
        <end position="129"/>
    </location>
</feature>
<feature type="DNA-binding region" description="HMG box" evidence="2">
    <location>
        <begin position="61"/>
        <end position="129"/>
    </location>
</feature>
<dbReference type="SUPFAM" id="SSF47095">
    <property type="entry name" value="HMG-box"/>
    <property type="match status" value="1"/>
</dbReference>
<evidence type="ECO:0000313" key="5">
    <source>
        <dbReference type="EMBL" id="WAR24722.1"/>
    </source>
</evidence>
<dbReference type="InterPro" id="IPR036910">
    <property type="entry name" value="HMG_box_dom_sf"/>
</dbReference>
<keyword evidence="1 2" id="KW-0238">DNA-binding</keyword>
<dbReference type="SMART" id="SM00398">
    <property type="entry name" value="HMG"/>
    <property type="match status" value="1"/>
</dbReference>
<dbReference type="CDD" id="cd22032">
    <property type="entry name" value="HMG-box_SoxF"/>
    <property type="match status" value="1"/>
</dbReference>
<dbReference type="Gene3D" id="1.10.30.10">
    <property type="entry name" value="High mobility group box domain"/>
    <property type="match status" value="1"/>
</dbReference>
<dbReference type="Pfam" id="PF00505">
    <property type="entry name" value="HMG_box"/>
    <property type="match status" value="1"/>
</dbReference>